<reference evidence="1" key="1">
    <citation type="submission" date="2018-10" db="EMBL/GenBank/DDBJ databases">
        <title>Hidden diversity of soil giant viruses.</title>
        <authorList>
            <person name="Schulz F."/>
            <person name="Alteio L."/>
            <person name="Goudeau D."/>
            <person name="Ryan E.M."/>
            <person name="Malmstrom R.R."/>
            <person name="Blanchard J."/>
            <person name="Woyke T."/>
        </authorList>
    </citation>
    <scope>NUCLEOTIDE SEQUENCE</scope>
    <source>
        <strain evidence="1">EDV1</strain>
    </source>
</reference>
<sequence length="294" mass="34675">MGNCCSEEPEPELSDNGDINYQNGMKYLNTYKYEIASKYFRKGAEQRHPECFKGLAYTYYWNPWEKKYLMDKRNGISLYQEYNNKLNSSIFIDAYYASLVRDIMHDVEIHKNYMMKNNYTKYAIQCFEGYLTLKGRNATDYNDIILILADCYKEINVIKRYEYLREAYNSGRTHVLAEICATLSDKTMFDHKLDEILNFFLIAVKQDLPHSAYGLALVYESRGEWKKSKEYCIIAEKSYQTTMLHEQMVLQSDSDDMDSYNKTIKLNNFLSSVENVKKCHQLLLRLVETNIGEN</sequence>
<dbReference type="InterPro" id="IPR011990">
    <property type="entry name" value="TPR-like_helical_dom_sf"/>
</dbReference>
<dbReference type="EMBL" id="MK072066">
    <property type="protein sequence ID" value="AYV77741.1"/>
    <property type="molecule type" value="Genomic_DNA"/>
</dbReference>
<protein>
    <recommendedName>
        <fullName evidence="2">Tetratricopeptide repeat protein</fullName>
    </recommendedName>
</protein>
<evidence type="ECO:0008006" key="2">
    <source>
        <dbReference type="Google" id="ProtNLM"/>
    </source>
</evidence>
<organism evidence="1">
    <name type="scientific">Edafosvirus sp</name>
    <dbReference type="NCBI Taxonomy" id="2487765"/>
    <lineage>
        <taxon>Viruses</taxon>
        <taxon>Varidnaviria</taxon>
        <taxon>Bamfordvirae</taxon>
        <taxon>Nucleocytoviricota</taxon>
        <taxon>Megaviricetes</taxon>
        <taxon>Imitervirales</taxon>
        <taxon>Mimiviridae</taxon>
        <taxon>Klosneuvirinae</taxon>
    </lineage>
</organism>
<dbReference type="SUPFAM" id="SSF81901">
    <property type="entry name" value="HCP-like"/>
    <property type="match status" value="2"/>
</dbReference>
<gene>
    <name evidence="1" type="ORF">Edafosvirus1_72</name>
</gene>
<name>A0A3G4ZUR4_9VIRU</name>
<accession>A0A3G4ZUR4</accession>
<evidence type="ECO:0000313" key="1">
    <source>
        <dbReference type="EMBL" id="AYV77741.1"/>
    </source>
</evidence>
<dbReference type="Gene3D" id="1.25.40.10">
    <property type="entry name" value="Tetratricopeptide repeat domain"/>
    <property type="match status" value="1"/>
</dbReference>
<proteinExistence type="predicted"/>